<reference evidence="3 4" key="1">
    <citation type="submission" date="2021-05" db="EMBL/GenBank/DDBJ databases">
        <title>Novel Bacillus species.</title>
        <authorList>
            <person name="Liu G."/>
        </authorList>
    </citation>
    <scope>NUCLEOTIDE SEQUENCE [LARGE SCALE GENOMIC DNA]</scope>
    <source>
        <strain evidence="4">FJAT-49780</strain>
    </source>
</reference>
<dbReference type="NCBIfam" id="NF001095">
    <property type="entry name" value="PRK00124.1"/>
    <property type="match status" value="1"/>
</dbReference>
<gene>
    <name evidence="3" type="ORF">KHA97_06440</name>
</gene>
<dbReference type="InterPro" id="IPR003791">
    <property type="entry name" value="UPF0178"/>
</dbReference>
<organism evidence="3 4">
    <name type="scientific">Lederbergia citri</name>
    <dbReference type="NCBI Taxonomy" id="2833580"/>
    <lineage>
        <taxon>Bacteria</taxon>
        <taxon>Bacillati</taxon>
        <taxon>Bacillota</taxon>
        <taxon>Bacilli</taxon>
        <taxon>Bacillales</taxon>
        <taxon>Bacillaceae</taxon>
        <taxon>Lederbergia</taxon>
    </lineage>
</organism>
<evidence type="ECO:0000313" key="4">
    <source>
        <dbReference type="Proteomes" id="UP000681414"/>
    </source>
</evidence>
<proteinExistence type="inferred from homology"/>
<evidence type="ECO:0000256" key="2">
    <source>
        <dbReference type="HAMAP-Rule" id="MF_00489"/>
    </source>
</evidence>
<dbReference type="EMBL" id="JAGYPG010000001">
    <property type="protein sequence ID" value="MBS4194712.1"/>
    <property type="molecule type" value="Genomic_DNA"/>
</dbReference>
<dbReference type="PANTHER" id="PTHR35146">
    <property type="entry name" value="UPF0178 PROTEIN YAII"/>
    <property type="match status" value="1"/>
</dbReference>
<dbReference type="CDD" id="cd18720">
    <property type="entry name" value="PIN_YqxD-like"/>
    <property type="match status" value="1"/>
</dbReference>
<dbReference type="Pfam" id="PF02639">
    <property type="entry name" value="DUF188"/>
    <property type="match status" value="1"/>
</dbReference>
<comment type="similarity">
    <text evidence="1 2">Belongs to the UPF0178 family.</text>
</comment>
<evidence type="ECO:0000256" key="1">
    <source>
        <dbReference type="ARBA" id="ARBA00008522"/>
    </source>
</evidence>
<dbReference type="HAMAP" id="MF_00489">
    <property type="entry name" value="UPF0178"/>
    <property type="match status" value="1"/>
</dbReference>
<keyword evidence="4" id="KW-1185">Reference proteome</keyword>
<accession>A0A942TDX2</accession>
<evidence type="ECO:0000313" key="3">
    <source>
        <dbReference type="EMBL" id="MBS4194712.1"/>
    </source>
</evidence>
<sequence length="152" mass="17344">MTSTIYVDADACPVKSDISLIAQEFMVHVRFIASYDHHISNREEESGEWIFVDPGKDSADLYILNQIKRNDVLITQDIGLASLALAKGVYALSPRGTEYREESIQTALNFRYLAARERERGNYGKGPKPFNSHDRQNFQKCFRRLLSKIEGV</sequence>
<name>A0A942TDX2_9BACI</name>
<dbReference type="PANTHER" id="PTHR35146:SF1">
    <property type="entry name" value="UPF0178 PROTEIN YAII"/>
    <property type="match status" value="1"/>
</dbReference>
<protein>
    <recommendedName>
        <fullName evidence="2">UPF0178 protein KHA97_06440</fullName>
    </recommendedName>
</protein>
<comment type="caution">
    <text evidence="3">The sequence shown here is derived from an EMBL/GenBank/DDBJ whole genome shotgun (WGS) entry which is preliminary data.</text>
</comment>
<dbReference type="Proteomes" id="UP000681414">
    <property type="component" value="Unassembled WGS sequence"/>
</dbReference>
<dbReference type="AlphaFoldDB" id="A0A942TDX2"/>